<dbReference type="PANTHER" id="PTHR19845:SF0">
    <property type="entry name" value="KATANIN P80 WD40 REPEAT-CONTAINING SUBUNIT B1"/>
    <property type="match status" value="1"/>
</dbReference>
<comment type="subcellular location">
    <subcellularLocation>
        <location evidence="1">Cytoplasm</location>
        <location evidence="1">Cytoskeleton</location>
    </subcellularLocation>
</comment>
<feature type="domain" description="Katanin p80 subunit C-terminal" evidence="8">
    <location>
        <begin position="518"/>
        <end position="691"/>
    </location>
</feature>
<evidence type="ECO:0000256" key="1">
    <source>
        <dbReference type="ARBA" id="ARBA00004245"/>
    </source>
</evidence>
<keyword evidence="2" id="KW-0963">Cytoplasm</keyword>
<dbReference type="PANTHER" id="PTHR19845">
    <property type="entry name" value="KATANIN P80 SUBUNIT"/>
    <property type="match status" value="1"/>
</dbReference>
<dbReference type="SUPFAM" id="SSF50978">
    <property type="entry name" value="WD40 repeat-like"/>
    <property type="match status" value="1"/>
</dbReference>
<evidence type="ECO:0000259" key="8">
    <source>
        <dbReference type="Pfam" id="PF13925"/>
    </source>
</evidence>
<organism evidence="9 10">
    <name type="scientific">Euplotes crassus</name>
    <dbReference type="NCBI Taxonomy" id="5936"/>
    <lineage>
        <taxon>Eukaryota</taxon>
        <taxon>Sar</taxon>
        <taxon>Alveolata</taxon>
        <taxon>Ciliophora</taxon>
        <taxon>Intramacronucleata</taxon>
        <taxon>Spirotrichea</taxon>
        <taxon>Hypotrichia</taxon>
        <taxon>Euplotida</taxon>
        <taxon>Euplotidae</taxon>
        <taxon>Moneuplotes</taxon>
    </lineage>
</organism>
<dbReference type="InterPro" id="IPR015943">
    <property type="entry name" value="WD40/YVTN_repeat-like_dom_sf"/>
</dbReference>
<dbReference type="GO" id="GO:0008352">
    <property type="term" value="C:katanin complex"/>
    <property type="evidence" value="ECO:0007669"/>
    <property type="project" value="TreeGrafter"/>
</dbReference>
<evidence type="ECO:0000256" key="7">
    <source>
        <dbReference type="SAM" id="MobiDB-lite"/>
    </source>
</evidence>
<dbReference type="Pfam" id="PF13925">
    <property type="entry name" value="Katanin_con80"/>
    <property type="match status" value="1"/>
</dbReference>
<dbReference type="InterPro" id="IPR028021">
    <property type="entry name" value="Katanin_C-terminal"/>
</dbReference>
<dbReference type="PROSITE" id="PS50082">
    <property type="entry name" value="WD_REPEATS_2"/>
    <property type="match status" value="2"/>
</dbReference>
<evidence type="ECO:0000313" key="10">
    <source>
        <dbReference type="Proteomes" id="UP001295684"/>
    </source>
</evidence>
<dbReference type="EMBL" id="CAMPGE010023501">
    <property type="protein sequence ID" value="CAI2381436.1"/>
    <property type="molecule type" value="Genomic_DNA"/>
</dbReference>
<dbReference type="InterPro" id="IPR036322">
    <property type="entry name" value="WD40_repeat_dom_sf"/>
</dbReference>
<proteinExistence type="predicted"/>
<evidence type="ECO:0000256" key="6">
    <source>
        <dbReference type="PROSITE-ProRule" id="PRU00221"/>
    </source>
</evidence>
<sequence>MHVYEFNSKKPLSSYTSFNSDVTCVKFSYDETRIFAGTYGGTLYAYNYERGKISNTFRGHLTHCRCVVSQKQDIFNYVISGAADTNVKVWDMRQKSAIATYKGHNKGIMAVDVSPDTKYIASGCSGGVVKIWDITAGKCSNSFDVKKISASENCFIKDIKFNPADVCMAVASSDKVIRYYDAISYELINESIPDVHPLSTVDFNPDGDVVIGAYSDSLKVWNMEDRKLVSLVSKTARAVFDLSSGSSTGYTFLLENLNGQLGLSEIATSLITSKDEQQVENFEEEKKVDKSLNMGNGYPAGNKEEINFYQPGKGQMGSNNYDYEYKFEDSNNLDNPDEFSYQSPNLNKENSKPITNEGAQLPRKLSRKNKSRKKVFCNNAKAMIENPTGNSKPMLGRGPTGPPLEMNSVLAGKGINSHFEPKPVTKATIMPSENQKLTEDKIKNFEEQINDKYGDIDIDKSAVSSLYEVPIDQPVGLNLEKFLNNVSKGITSSQTFTTIGNVPSIEEQRNIIEDVIKSNKTTLSILSSRKIHLDNIKQNWRLGDLSKTLNSMVINKDTSAVMDFFNNTFVVREGGPDQETVRKNLGLVKITNCLSLLSHIYTLLQTKYETYLLCGIKTLKVIMQPISEIIFKCSNDIKNGIEVAGEIKNDEKKRRLKHLFKQLTKIVNSSAINKAKLRENKSGKMFREVLPEIELFLSKYDISS</sequence>
<keyword evidence="4" id="KW-0677">Repeat</keyword>
<dbReference type="GO" id="GO:0007019">
    <property type="term" value="P:microtubule depolymerization"/>
    <property type="evidence" value="ECO:0007669"/>
    <property type="project" value="TreeGrafter"/>
</dbReference>
<evidence type="ECO:0000256" key="2">
    <source>
        <dbReference type="ARBA" id="ARBA00022490"/>
    </source>
</evidence>
<reference evidence="9" key="1">
    <citation type="submission" date="2023-07" db="EMBL/GenBank/DDBJ databases">
        <authorList>
            <consortium name="AG Swart"/>
            <person name="Singh M."/>
            <person name="Singh A."/>
            <person name="Seah K."/>
            <person name="Emmerich C."/>
        </authorList>
    </citation>
    <scope>NUCLEOTIDE SEQUENCE</scope>
    <source>
        <strain evidence="9">DP1</strain>
    </source>
</reference>
<keyword evidence="3 6" id="KW-0853">WD repeat</keyword>
<keyword evidence="5" id="KW-0206">Cytoskeleton</keyword>
<feature type="repeat" description="WD" evidence="6">
    <location>
        <begin position="101"/>
        <end position="142"/>
    </location>
</feature>
<keyword evidence="10" id="KW-1185">Reference proteome</keyword>
<dbReference type="Gene3D" id="2.130.10.10">
    <property type="entry name" value="YVTN repeat-like/Quinoprotein amine dehydrogenase"/>
    <property type="match status" value="1"/>
</dbReference>
<name>A0AAD1XZA8_EUPCR</name>
<evidence type="ECO:0000256" key="5">
    <source>
        <dbReference type="ARBA" id="ARBA00023212"/>
    </source>
</evidence>
<protein>
    <recommendedName>
        <fullName evidence="8">Katanin p80 subunit C-terminal domain-containing protein</fullName>
    </recommendedName>
</protein>
<dbReference type="Proteomes" id="UP001295684">
    <property type="component" value="Unassembled WGS sequence"/>
</dbReference>
<comment type="caution">
    <text evidence="9">The sequence shown here is derived from an EMBL/GenBank/DDBJ whole genome shotgun (WGS) entry which is preliminary data.</text>
</comment>
<dbReference type="GO" id="GO:0008017">
    <property type="term" value="F:microtubule binding"/>
    <property type="evidence" value="ECO:0007669"/>
    <property type="project" value="InterPro"/>
</dbReference>
<feature type="region of interest" description="Disordered" evidence="7">
    <location>
        <begin position="336"/>
        <end position="358"/>
    </location>
</feature>
<accession>A0AAD1XZA8</accession>
<gene>
    <name evidence="9" type="ORF">ECRASSUSDP1_LOCUS22892</name>
</gene>
<dbReference type="PROSITE" id="PS50294">
    <property type="entry name" value="WD_REPEATS_REGION"/>
    <property type="match status" value="1"/>
</dbReference>
<dbReference type="InterPro" id="IPR019775">
    <property type="entry name" value="WD40_repeat_CS"/>
</dbReference>
<dbReference type="SMART" id="SM00320">
    <property type="entry name" value="WD40"/>
    <property type="match status" value="5"/>
</dbReference>
<dbReference type="PROSITE" id="PS00678">
    <property type="entry name" value="WD_REPEATS_1"/>
    <property type="match status" value="1"/>
</dbReference>
<evidence type="ECO:0000313" key="9">
    <source>
        <dbReference type="EMBL" id="CAI2381436.1"/>
    </source>
</evidence>
<dbReference type="InterPro" id="IPR001680">
    <property type="entry name" value="WD40_rpt"/>
</dbReference>
<evidence type="ECO:0000256" key="3">
    <source>
        <dbReference type="ARBA" id="ARBA00022574"/>
    </source>
</evidence>
<dbReference type="AlphaFoldDB" id="A0AAD1XZA8"/>
<evidence type="ECO:0000256" key="4">
    <source>
        <dbReference type="ARBA" id="ARBA00022737"/>
    </source>
</evidence>
<dbReference type="Pfam" id="PF00400">
    <property type="entry name" value="WD40"/>
    <property type="match status" value="4"/>
</dbReference>
<feature type="repeat" description="WD" evidence="6">
    <location>
        <begin position="76"/>
        <end position="100"/>
    </location>
</feature>